<keyword evidence="4" id="KW-1133">Transmembrane helix</keyword>
<accession>A0A226EQN4</accession>
<dbReference type="Gene3D" id="3.80.10.10">
    <property type="entry name" value="Ribonuclease Inhibitor"/>
    <property type="match status" value="2"/>
</dbReference>
<proteinExistence type="predicted"/>
<dbReference type="Proteomes" id="UP000198287">
    <property type="component" value="Unassembled WGS sequence"/>
</dbReference>
<evidence type="ECO:0000313" key="6">
    <source>
        <dbReference type="EMBL" id="OXA59945.1"/>
    </source>
</evidence>
<feature type="compositionally biased region" description="Polar residues" evidence="3">
    <location>
        <begin position="444"/>
        <end position="455"/>
    </location>
</feature>
<reference evidence="6 7" key="1">
    <citation type="submission" date="2015-12" db="EMBL/GenBank/DDBJ databases">
        <title>The genome of Folsomia candida.</title>
        <authorList>
            <person name="Faddeeva A."/>
            <person name="Derks M.F."/>
            <person name="Anvar Y."/>
            <person name="Smit S."/>
            <person name="Van Straalen N."/>
            <person name="Roelofs D."/>
        </authorList>
    </citation>
    <scope>NUCLEOTIDE SEQUENCE [LARGE SCALE GENOMIC DNA]</scope>
    <source>
        <strain evidence="6 7">VU population</strain>
        <tissue evidence="6">Whole body</tissue>
    </source>
</reference>
<dbReference type="InterPro" id="IPR001611">
    <property type="entry name" value="Leu-rich_rpt"/>
</dbReference>
<organism evidence="6 7">
    <name type="scientific">Folsomia candida</name>
    <name type="common">Springtail</name>
    <dbReference type="NCBI Taxonomy" id="158441"/>
    <lineage>
        <taxon>Eukaryota</taxon>
        <taxon>Metazoa</taxon>
        <taxon>Ecdysozoa</taxon>
        <taxon>Arthropoda</taxon>
        <taxon>Hexapoda</taxon>
        <taxon>Collembola</taxon>
        <taxon>Entomobryomorpha</taxon>
        <taxon>Isotomoidea</taxon>
        <taxon>Isotomidae</taxon>
        <taxon>Proisotominae</taxon>
        <taxon>Folsomia</taxon>
    </lineage>
</organism>
<dbReference type="OrthoDB" id="2190652at2759"/>
<evidence type="ECO:0000256" key="4">
    <source>
        <dbReference type="SAM" id="Phobius"/>
    </source>
</evidence>
<dbReference type="SMART" id="SM00365">
    <property type="entry name" value="LRR_SD22"/>
    <property type="match status" value="4"/>
</dbReference>
<sequence>MTRRGSRNFVILLLLTLHFTKSSSFCPQYCGCNDTSLSVRCHSSSNLRVVPIFLNPQIKSLSLSHNQIKDITLSLQFYQELVHLDISGNQLVSLGKGNFESLRALETLNSSYNQVKVLESGVFQGLSTLTHLDVSGNQVERLEKDIFSSLRNIKEIVLDRNRLEFIDWDLFKGLTKLERISVQYNFIQVIEPSPTLSSVITSTTNGSVPWTLPSVQILDVSSNQLTRVKDNSLLVFSSLKELNLCCNYIHTLEDRAFTSLPALERVNLSQNRLGRVPSTPLGLVTSLRSLDLSSNRLSSTIPATAFRPLHNIQFLRLNDNPALEAFHPDSLSEQFNLVSLEADYLPNLTEFSGTLLANKPNLQRFSIRYAHIEVVPSNLVQDVADPAARALDISGNPIDCNCSAYQLFQYLQHYTQTEGYEDGDVIVTQPETSYLLRPSILSPSNLSNHAQQPYVDQSGRKSGQGGGRKKSPFYLSMVRCQGPPSLTGILVKDLKASDFSGCFSSEDHFQIMVIVIAASILSLIFLVVGVKMCCFSGRSTTTMGGKCKRLCMCCGGCWPPCKGKRKSAQGSDTVTFCGKSCPCFGGEEKGLDLDKADRLFEGYRGRDGNNMANGQQTPQQTLMQERNHFIGVQVQQSPSGKLFFSADNSTPQHVAPQSYYAPNGLIPFTEDGAYHHHTLRHANLSGGTLSKPNQPLPPLPPYNYNYTFNPKPSKSIHNNFLDGGNEYTSPLDLHLQRHNNHHHHAALGHYDYDDEDDDSDENERHHDLHQHQAGRPQPPQYHYNQYNNGGGPAGTKSNRKSSSKHNTLRENGHFGGSSTSFSTRGADRQVPSVLV</sequence>
<evidence type="ECO:0000256" key="5">
    <source>
        <dbReference type="SAM" id="SignalP"/>
    </source>
</evidence>
<feature type="chain" id="PRO_5013347878" evidence="5">
    <location>
        <begin position="25"/>
        <end position="835"/>
    </location>
</feature>
<feature type="signal peptide" evidence="5">
    <location>
        <begin position="1"/>
        <end position="24"/>
    </location>
</feature>
<evidence type="ECO:0000313" key="7">
    <source>
        <dbReference type="Proteomes" id="UP000198287"/>
    </source>
</evidence>
<dbReference type="PANTHER" id="PTHR24366">
    <property type="entry name" value="IG(IMMUNOGLOBULIN) AND LRR(LEUCINE RICH REPEAT) DOMAINS"/>
    <property type="match status" value="1"/>
</dbReference>
<dbReference type="FunFam" id="3.80.10.10:FF:001164">
    <property type="entry name" value="GH01279p"/>
    <property type="match status" value="1"/>
</dbReference>
<dbReference type="PANTHER" id="PTHR24366:SF96">
    <property type="entry name" value="LEUCINE RICH REPEAT CONTAINING 53"/>
    <property type="match status" value="1"/>
</dbReference>
<keyword evidence="5" id="KW-0732">Signal</keyword>
<keyword evidence="4" id="KW-0472">Membrane</keyword>
<keyword evidence="7" id="KW-1185">Reference proteome</keyword>
<dbReference type="InterPro" id="IPR032675">
    <property type="entry name" value="LRR_dom_sf"/>
</dbReference>
<evidence type="ECO:0000256" key="2">
    <source>
        <dbReference type="ARBA" id="ARBA00022737"/>
    </source>
</evidence>
<feature type="region of interest" description="Disordered" evidence="3">
    <location>
        <begin position="444"/>
        <end position="469"/>
    </location>
</feature>
<dbReference type="PROSITE" id="PS51450">
    <property type="entry name" value="LRR"/>
    <property type="match status" value="2"/>
</dbReference>
<dbReference type="SMART" id="SM00369">
    <property type="entry name" value="LRR_TYP"/>
    <property type="match status" value="8"/>
</dbReference>
<comment type="caution">
    <text evidence="6">The sequence shown here is derived from an EMBL/GenBank/DDBJ whole genome shotgun (WGS) entry which is preliminary data.</text>
</comment>
<dbReference type="AlphaFoldDB" id="A0A226EQN4"/>
<protein>
    <submittedName>
        <fullName evidence="6">TLR4 interactor with leucine rich repeats</fullName>
    </submittedName>
</protein>
<keyword evidence="2" id="KW-0677">Repeat</keyword>
<dbReference type="Pfam" id="PF13855">
    <property type="entry name" value="LRR_8"/>
    <property type="match status" value="3"/>
</dbReference>
<feature type="compositionally biased region" description="Acidic residues" evidence="3">
    <location>
        <begin position="752"/>
        <end position="761"/>
    </location>
</feature>
<dbReference type="SUPFAM" id="SSF52058">
    <property type="entry name" value="L domain-like"/>
    <property type="match status" value="1"/>
</dbReference>
<dbReference type="Pfam" id="PF00560">
    <property type="entry name" value="LRR_1"/>
    <property type="match status" value="1"/>
</dbReference>
<evidence type="ECO:0000256" key="1">
    <source>
        <dbReference type="ARBA" id="ARBA00022614"/>
    </source>
</evidence>
<feature type="transmembrane region" description="Helical" evidence="4">
    <location>
        <begin position="509"/>
        <end position="530"/>
    </location>
</feature>
<gene>
    <name evidence="6" type="ORF">Fcan01_04365</name>
</gene>
<keyword evidence="1" id="KW-0433">Leucine-rich repeat</keyword>
<dbReference type="STRING" id="158441.A0A226EQN4"/>
<keyword evidence="4" id="KW-0812">Transmembrane</keyword>
<name>A0A226EQN4_FOLCA</name>
<dbReference type="InterPro" id="IPR003591">
    <property type="entry name" value="Leu-rich_rpt_typical-subtyp"/>
</dbReference>
<evidence type="ECO:0000256" key="3">
    <source>
        <dbReference type="SAM" id="MobiDB-lite"/>
    </source>
</evidence>
<feature type="region of interest" description="Disordered" evidence="3">
    <location>
        <begin position="748"/>
        <end position="835"/>
    </location>
</feature>
<dbReference type="OMA" id="DWRTINL"/>
<dbReference type="EMBL" id="LNIX01000002">
    <property type="protein sequence ID" value="OXA59945.1"/>
    <property type="molecule type" value="Genomic_DNA"/>
</dbReference>